<feature type="repeat" description="Solcar" evidence="8">
    <location>
        <begin position="1"/>
        <end position="74"/>
    </location>
</feature>
<evidence type="ECO:0000256" key="2">
    <source>
        <dbReference type="ARBA" id="ARBA00006375"/>
    </source>
</evidence>
<feature type="repeat" description="Solcar" evidence="8">
    <location>
        <begin position="82"/>
        <end position="169"/>
    </location>
</feature>
<dbReference type="InterPro" id="IPR002067">
    <property type="entry name" value="MCP"/>
</dbReference>
<dbReference type="PROSITE" id="PS50920">
    <property type="entry name" value="SOLCAR"/>
    <property type="match status" value="3"/>
</dbReference>
<comment type="similarity">
    <text evidence="2 9">Belongs to the mitochondrial carrier (TC 2.A.29) family.</text>
</comment>
<feature type="repeat" description="Solcar" evidence="8">
    <location>
        <begin position="178"/>
        <end position="275"/>
    </location>
</feature>
<accession>A0AA85JT88</accession>
<dbReference type="Proteomes" id="UP000050795">
    <property type="component" value="Unassembled WGS sequence"/>
</dbReference>
<dbReference type="GO" id="GO:0055085">
    <property type="term" value="P:transmembrane transport"/>
    <property type="evidence" value="ECO:0007669"/>
    <property type="project" value="InterPro"/>
</dbReference>
<evidence type="ECO:0000256" key="7">
    <source>
        <dbReference type="ARBA" id="ARBA00023136"/>
    </source>
</evidence>
<organism evidence="10 12">
    <name type="scientific">Trichobilharzia regenti</name>
    <name type="common">Nasal bird schistosome</name>
    <dbReference type="NCBI Taxonomy" id="157069"/>
    <lineage>
        <taxon>Eukaryota</taxon>
        <taxon>Metazoa</taxon>
        <taxon>Spiralia</taxon>
        <taxon>Lophotrochozoa</taxon>
        <taxon>Platyhelminthes</taxon>
        <taxon>Trematoda</taxon>
        <taxon>Digenea</taxon>
        <taxon>Strigeidida</taxon>
        <taxon>Schistosomatoidea</taxon>
        <taxon>Schistosomatidae</taxon>
        <taxon>Trichobilharzia</taxon>
    </lineage>
</organism>
<keyword evidence="4 8" id="KW-0812">Transmembrane</keyword>
<evidence type="ECO:0000313" key="11">
    <source>
        <dbReference type="WBParaSite" id="TREG1_45470.1"/>
    </source>
</evidence>
<evidence type="ECO:0000256" key="9">
    <source>
        <dbReference type="RuleBase" id="RU000488"/>
    </source>
</evidence>
<keyword evidence="5" id="KW-0677">Repeat</keyword>
<dbReference type="AlphaFoldDB" id="A0AA85JT88"/>
<dbReference type="Gene3D" id="1.50.40.10">
    <property type="entry name" value="Mitochondrial carrier domain"/>
    <property type="match status" value="1"/>
</dbReference>
<keyword evidence="10" id="KW-1185">Reference proteome</keyword>
<reference evidence="11 12" key="2">
    <citation type="submission" date="2023-11" db="UniProtKB">
        <authorList>
            <consortium name="WormBaseParasite"/>
        </authorList>
    </citation>
    <scope>IDENTIFICATION</scope>
</reference>
<dbReference type="InterPro" id="IPR050391">
    <property type="entry name" value="Mito_Metabolite_Transporter"/>
</dbReference>
<dbReference type="WBParaSite" id="TREG1_45470.1">
    <property type="protein sequence ID" value="TREG1_45470.1"/>
    <property type="gene ID" value="TREG1_45470"/>
</dbReference>
<evidence type="ECO:0000256" key="5">
    <source>
        <dbReference type="ARBA" id="ARBA00022737"/>
    </source>
</evidence>
<evidence type="ECO:0000256" key="4">
    <source>
        <dbReference type="ARBA" id="ARBA00022692"/>
    </source>
</evidence>
<evidence type="ECO:0000256" key="6">
    <source>
        <dbReference type="ARBA" id="ARBA00022989"/>
    </source>
</evidence>
<dbReference type="GO" id="GO:0016020">
    <property type="term" value="C:membrane"/>
    <property type="evidence" value="ECO:0007669"/>
    <property type="project" value="UniProtKB-SubCell"/>
</dbReference>
<proteinExistence type="inferred from homology"/>
<dbReference type="Pfam" id="PF00153">
    <property type="entry name" value="Mito_carr"/>
    <property type="match status" value="3"/>
</dbReference>
<dbReference type="SUPFAM" id="SSF103506">
    <property type="entry name" value="Mitochondrial carrier"/>
    <property type="match status" value="1"/>
</dbReference>
<evidence type="ECO:0000256" key="3">
    <source>
        <dbReference type="ARBA" id="ARBA00022448"/>
    </source>
</evidence>
<protein>
    <submittedName>
        <fullName evidence="11 12">Uncharacterized protein</fullName>
    </submittedName>
</protein>
<evidence type="ECO:0000256" key="8">
    <source>
        <dbReference type="PROSITE-ProRule" id="PRU00282"/>
    </source>
</evidence>
<keyword evidence="6" id="KW-1133">Transmembrane helix</keyword>
<keyword evidence="7 8" id="KW-0472">Membrane</keyword>
<dbReference type="InterPro" id="IPR018108">
    <property type="entry name" value="MCP_transmembrane"/>
</dbReference>
<evidence type="ECO:0000256" key="1">
    <source>
        <dbReference type="ARBA" id="ARBA00004141"/>
    </source>
</evidence>
<evidence type="ECO:0000313" key="10">
    <source>
        <dbReference type="Proteomes" id="UP000050795"/>
    </source>
</evidence>
<dbReference type="PRINTS" id="PR00784">
    <property type="entry name" value="MTUNCOUPLING"/>
</dbReference>
<name>A0AA85JT88_TRIRE</name>
<dbReference type="WBParaSite" id="TREG1_45470.2">
    <property type="protein sequence ID" value="TREG1_45470.2"/>
    <property type="gene ID" value="TREG1_45470"/>
</dbReference>
<dbReference type="InterPro" id="IPR023395">
    <property type="entry name" value="MCP_dom_sf"/>
</dbReference>
<sequence>MDAIKTRLQLQGEVISGSSVTFRGGPYRGFLHCFYTVIKYEGVTSIYRGLSAALLRQISYGSLKMGLYNHLKRSLSSYPMGGTPAMDVFCAASAGVISNAIASPTDLMKVRLQAHVLLDSGKPSLLGILRKTINEEGFLGLYKGVYQTCIRAAVVCGVEIPSYYFVKSHLISSGLMQDTKGCHFVSSFTAGFFTAIAANPVDVIRTRYMNQRYDETALHGSKPTQGTYTSATGCLIETVKNEGILALWKGFIPNWLRLGPWTIVFFITYEQFSRLSM</sequence>
<evidence type="ECO:0000313" key="12">
    <source>
        <dbReference type="WBParaSite" id="TREG1_45470.2"/>
    </source>
</evidence>
<reference evidence="10" key="1">
    <citation type="submission" date="2022-06" db="EMBL/GenBank/DDBJ databases">
        <authorList>
            <person name="Berger JAMES D."/>
            <person name="Berger JAMES D."/>
        </authorList>
    </citation>
    <scope>NUCLEOTIDE SEQUENCE [LARGE SCALE GENOMIC DNA]</scope>
</reference>
<keyword evidence="3 9" id="KW-0813">Transport</keyword>
<comment type="subcellular location">
    <subcellularLocation>
        <location evidence="1">Membrane</location>
        <topology evidence="1">Multi-pass membrane protein</topology>
    </subcellularLocation>
</comment>
<dbReference type="PANTHER" id="PTHR45618">
    <property type="entry name" value="MITOCHONDRIAL DICARBOXYLATE CARRIER-RELATED"/>
    <property type="match status" value="1"/>
</dbReference>